<name>A0ABT1GXU6_9NOCA</name>
<feature type="chain" id="PRO_5046388405" evidence="1">
    <location>
        <begin position="20"/>
        <end position="467"/>
    </location>
</feature>
<sequence>MTVIAALSATSIAIGAAPAAVGAPVPPAADPQVAPAPPFGTLPLPPELDRSFYAPPPAAVAAARPGQILNARRISLAALSVVPVAVDAWQVSYRSTNTRGQAIPAVATLLTPRGSDPGRTRRLVAWQSAEDSTAQYCAPSYVLQQGSVPGNLSGSVDSSLEVLQIASLLATGSSVVVADHEGPQSAFAAGPLAGRIVLDGIRAARAFAPLRLAPDARIGMMGYSGGAIATGWAAELQRSYAPELAITAAAEGGVPADIRALVDLANRNLGSGLIMAGIIGVSREYPELARFVATRVNPLGRALIAAKNPLCLTYQAALAPFVDLKGLFTGPGDPLDQPVPRRVLAQLKMGSTVPTIPLFVYQSHPDWIAPVGPVDTLVRTYCAAPGARVEYLRDHFSEHISLAVAGFLPAMLWLNDRLDGRPARAGCSTTDVGTIAGDPAVRQAFVAQVGDVIGGLFQRRLGDPPRR</sequence>
<accession>A0ABT1GXU6</accession>
<dbReference type="PIRSF" id="PIRSF029171">
    <property type="entry name" value="Esterase_LipA"/>
    <property type="match status" value="1"/>
</dbReference>
<dbReference type="PANTHER" id="PTHR34853">
    <property type="match status" value="1"/>
</dbReference>
<dbReference type="InterPro" id="IPR005152">
    <property type="entry name" value="Lipase_secreted"/>
</dbReference>
<organism evidence="2 3">
    <name type="scientific">Williamsia serinedens</name>
    <dbReference type="NCBI Taxonomy" id="391736"/>
    <lineage>
        <taxon>Bacteria</taxon>
        <taxon>Bacillati</taxon>
        <taxon>Actinomycetota</taxon>
        <taxon>Actinomycetes</taxon>
        <taxon>Mycobacteriales</taxon>
        <taxon>Nocardiaceae</taxon>
        <taxon>Williamsia</taxon>
    </lineage>
</organism>
<evidence type="ECO:0000313" key="2">
    <source>
        <dbReference type="EMBL" id="MCP2159780.1"/>
    </source>
</evidence>
<dbReference type="Gene3D" id="1.10.260.130">
    <property type="match status" value="1"/>
</dbReference>
<dbReference type="Proteomes" id="UP001205740">
    <property type="component" value="Unassembled WGS sequence"/>
</dbReference>
<feature type="signal peptide" evidence="1">
    <location>
        <begin position="1"/>
        <end position="19"/>
    </location>
</feature>
<dbReference type="Gene3D" id="3.40.50.1820">
    <property type="entry name" value="alpha/beta hydrolase"/>
    <property type="match status" value="1"/>
</dbReference>
<dbReference type="PANTHER" id="PTHR34853:SF1">
    <property type="entry name" value="LIPASE 5"/>
    <property type="match status" value="1"/>
</dbReference>
<gene>
    <name evidence="2" type="ORF">LX12_000959</name>
</gene>
<evidence type="ECO:0000313" key="3">
    <source>
        <dbReference type="Proteomes" id="UP001205740"/>
    </source>
</evidence>
<dbReference type="InterPro" id="IPR029058">
    <property type="entry name" value="AB_hydrolase_fold"/>
</dbReference>
<evidence type="ECO:0000256" key="1">
    <source>
        <dbReference type="SAM" id="SignalP"/>
    </source>
</evidence>
<keyword evidence="1" id="KW-0732">Signal</keyword>
<comment type="caution">
    <text evidence="2">The sequence shown here is derived from an EMBL/GenBank/DDBJ whole genome shotgun (WGS) entry which is preliminary data.</text>
</comment>
<reference evidence="2 3" key="1">
    <citation type="submission" date="2022-06" db="EMBL/GenBank/DDBJ databases">
        <title>Genomic Encyclopedia of Archaeal and Bacterial Type Strains, Phase II (KMG-II): from individual species to whole genera.</title>
        <authorList>
            <person name="Goeker M."/>
        </authorList>
    </citation>
    <scope>NUCLEOTIDE SEQUENCE [LARGE SCALE GENOMIC DNA]</scope>
    <source>
        <strain evidence="2 3">DSM 45037</strain>
    </source>
</reference>
<dbReference type="RefSeq" id="WP_253653385.1">
    <property type="nucleotide sequence ID" value="NZ_BAAAOE010000001.1"/>
</dbReference>
<keyword evidence="3" id="KW-1185">Reference proteome</keyword>
<dbReference type="Pfam" id="PF03583">
    <property type="entry name" value="LIP"/>
    <property type="match status" value="1"/>
</dbReference>
<proteinExistence type="predicted"/>
<dbReference type="SUPFAM" id="SSF53474">
    <property type="entry name" value="alpha/beta-Hydrolases"/>
    <property type="match status" value="1"/>
</dbReference>
<dbReference type="EMBL" id="JAMTCG010000002">
    <property type="protein sequence ID" value="MCP2159780.1"/>
    <property type="molecule type" value="Genomic_DNA"/>
</dbReference>
<protein>
    <submittedName>
        <fullName evidence="2">Triacylglycerol lipase</fullName>
    </submittedName>
</protein>